<dbReference type="Proteomes" id="UP000000270">
    <property type="component" value="Chromosome"/>
</dbReference>
<sequence>MSLSAATAPAPLPHPLVERLVITHGYSYADALSDLDGEPRDLLLFLPSHGKPHLETPDIAAVLPELVKSLNGTADRLSAAIAGPALELELRQQLQLALPALVVVRAGTPIGSVARMRDWDEYLARLSAVLGAATH</sequence>
<reference evidence="1 2" key="1">
    <citation type="journal article" date="2007" name="Appl. Environ. Microbiol.">
        <title>Rhizobial factors required for stem nodule maturation and maintenance in Sesbania rostrata-Azorhizobium caulinodans ORS571 symbiosis.</title>
        <authorList>
            <person name="Suzuki S."/>
            <person name="Aono T."/>
            <person name="Lee KB."/>
            <person name="Suzuki T."/>
            <person name="Liu CT."/>
            <person name="Miwa H."/>
            <person name="Wakao S."/>
            <person name="Iki T."/>
            <person name="Oyaizu H."/>
        </authorList>
    </citation>
    <scope>NUCLEOTIDE SEQUENCE [LARGE SCALE GENOMIC DNA]</scope>
    <source>
        <strain evidence="2">ATCC 43989 / DSM 5975 / JCM 20966 / LMG 6465 / NBRC 14845 / NCIMB 13405 / ORS 571</strain>
    </source>
</reference>
<protein>
    <submittedName>
        <fullName evidence="1">Hydrogenase expression/formation protein</fullName>
    </submittedName>
</protein>
<reference evidence="1 2" key="4">
    <citation type="journal article" date="2009" name="Appl. Environ. Microbiol.">
        <title>Comparative genome-wide transcriptional profiling of Azorhizobium caulinodans ORS571 grown under free-living and symbiotic conditions.</title>
        <authorList>
            <person name="Tsukada S."/>
            <person name="Aono T."/>
            <person name="Akiba N."/>
            <person name="Lee KB."/>
            <person name="Liu CT."/>
            <person name="Toyazaki H."/>
            <person name="Oyaizu H."/>
        </authorList>
    </citation>
    <scope>NUCLEOTIDE SEQUENCE [LARGE SCALE GENOMIC DNA]</scope>
    <source>
        <strain evidence="2">ATCC 43989 / DSM 5975 / JCM 20966 / LMG 6465 / NBRC 14845 / NCIMB 13405 / ORS 571</strain>
    </source>
</reference>
<proteinExistence type="predicted"/>
<dbReference type="InterPro" id="IPR010893">
    <property type="entry name" value="NiFe-hyd_mat_HyaE"/>
</dbReference>
<gene>
    <name evidence="1" type="primary">hupG</name>
    <name evidence="1" type="ordered locus">AZC_0603</name>
</gene>
<reference evidence="2" key="2">
    <citation type="submission" date="2007-04" db="EMBL/GenBank/DDBJ databases">
        <title>Complete genome sequence of the nitrogen-fixing bacterium Azorhizobium caulinodans ORS571.</title>
        <authorList>
            <person name="Lee K.B."/>
            <person name="Backer P.D."/>
            <person name="Aono T."/>
            <person name="Liu C.T."/>
            <person name="Suzuki S."/>
            <person name="Suzuki T."/>
            <person name="Kaneko T."/>
            <person name="Yamada M."/>
            <person name="Tabata S."/>
            <person name="Kupfer D.M."/>
            <person name="Najar F.Z."/>
            <person name="Wiley G.B."/>
            <person name="Roe B."/>
            <person name="Binnewies T."/>
            <person name="Ussery D."/>
            <person name="Vereecke D."/>
            <person name="Gevers D."/>
            <person name="Holsters M."/>
            <person name="Oyaizu H."/>
        </authorList>
    </citation>
    <scope>NUCLEOTIDE SEQUENCE [LARGE SCALE GENOMIC DNA]</scope>
    <source>
        <strain evidence="2">ATCC 43989 / DSM 5975 / JCM 20966 / LMG 6465 / NBRC 14845 / NCIMB 13405 / ORS 571</strain>
    </source>
</reference>
<evidence type="ECO:0000313" key="2">
    <source>
        <dbReference type="Proteomes" id="UP000000270"/>
    </source>
</evidence>
<name>A8IMS7_AZOC5</name>
<reference evidence="1 2" key="5">
    <citation type="journal article" date="2010" name="Appl. Environ. Microbiol.">
        <title>phrR-like gene praR of Azorhizobium caulinodans ORS571 is essential for symbiosis with Sesbania rostrata and is involved in expression of reb genes.</title>
        <authorList>
            <person name="Akiba N."/>
            <person name="Aono T."/>
            <person name="Toyazaki H."/>
            <person name="Sato S."/>
            <person name="Oyaizu H."/>
        </authorList>
    </citation>
    <scope>NUCLEOTIDE SEQUENCE [LARGE SCALE GENOMIC DNA]</scope>
    <source>
        <strain evidence="2">ATCC 43989 / DSM 5975 / JCM 20966 / LMG 6465 / NBRC 14845 / NCIMB 13405 / ORS 571</strain>
    </source>
</reference>
<evidence type="ECO:0000313" key="1">
    <source>
        <dbReference type="EMBL" id="BAF86601.1"/>
    </source>
</evidence>
<dbReference type="eggNOG" id="ENOG5033A1B">
    <property type="taxonomic scope" value="Bacteria"/>
</dbReference>
<dbReference type="CDD" id="cd02965">
    <property type="entry name" value="HyaE"/>
    <property type="match status" value="1"/>
</dbReference>
<organism evidence="1 2">
    <name type="scientific">Azorhizobium caulinodans (strain ATCC 43989 / DSM 5975 / JCM 20966 / LMG 6465 / NBRC 14845 / NCIMB 13405 / ORS 571)</name>
    <dbReference type="NCBI Taxonomy" id="438753"/>
    <lineage>
        <taxon>Bacteria</taxon>
        <taxon>Pseudomonadati</taxon>
        <taxon>Pseudomonadota</taxon>
        <taxon>Alphaproteobacteria</taxon>
        <taxon>Hyphomicrobiales</taxon>
        <taxon>Xanthobacteraceae</taxon>
        <taxon>Azorhizobium</taxon>
    </lineage>
</organism>
<dbReference type="Gene3D" id="3.40.30.10">
    <property type="entry name" value="Glutaredoxin"/>
    <property type="match status" value="1"/>
</dbReference>
<keyword evidence="2" id="KW-1185">Reference proteome</keyword>
<dbReference type="AlphaFoldDB" id="A8IMS7"/>
<dbReference type="Pfam" id="PF07449">
    <property type="entry name" value="HyaE"/>
    <property type="match status" value="1"/>
</dbReference>
<reference evidence="1 2" key="3">
    <citation type="journal article" date="2008" name="BMC Genomics">
        <title>The genome of the versatile nitrogen fixer Azorhizobium caulinodans ORS571.</title>
        <authorList>
            <person name="Lee KB."/>
            <person name="Backer P.D."/>
            <person name="Aono T."/>
            <person name="Liu CT."/>
            <person name="Suzuki S."/>
            <person name="Suzuki T."/>
            <person name="Kaneko T."/>
            <person name="Yamada M."/>
            <person name="Tabata S."/>
            <person name="Kupfer D.M."/>
            <person name="Najar F.Z."/>
            <person name="Wiley G.B."/>
            <person name="Roe B."/>
            <person name="Binnewies T.T."/>
            <person name="Ussery D.W."/>
            <person name="D'Haeze W."/>
            <person name="Herder J.D."/>
            <person name="Gevers D."/>
            <person name="Vereecke D."/>
            <person name="Holsters M."/>
            <person name="Oyaizu H."/>
        </authorList>
    </citation>
    <scope>NUCLEOTIDE SEQUENCE [LARGE SCALE GENOMIC DNA]</scope>
    <source>
        <strain evidence="2">ATCC 43989 / DSM 5975 / JCM 20966 / LMG 6465 / NBRC 14845 / NCIMB 13405 / ORS 571</strain>
    </source>
</reference>
<dbReference type="STRING" id="438753.AZC_0603"/>
<dbReference type="EMBL" id="AP009384">
    <property type="protein sequence ID" value="BAF86601.1"/>
    <property type="molecule type" value="Genomic_DNA"/>
</dbReference>
<dbReference type="KEGG" id="azc:AZC_0603"/>
<reference evidence="1 2" key="6">
    <citation type="journal article" date="2011" name="Appl. Environ. Microbiol.">
        <title>Involvement of the azorhizobial chromosome partition gene (parA) in the onset of bacteroid differentiation during Sesbania rostrata stem nodule development.</title>
        <authorList>
            <person name="Liu CT."/>
            <person name="Lee KB."/>
            <person name="Wang YS."/>
            <person name="Peng MH."/>
            <person name="Lee KT."/>
            <person name="Suzuki S."/>
            <person name="Suzuki T."/>
            <person name="Oyaizu H."/>
        </authorList>
    </citation>
    <scope>NUCLEOTIDE SEQUENCE [LARGE SCALE GENOMIC DNA]</scope>
    <source>
        <strain evidence="2">ATCC 43989 / DSM 5975 / JCM 20966 / LMG 6465 / NBRC 14845 / NCIMB 13405 / ORS 571</strain>
    </source>
</reference>
<dbReference type="HOGENOM" id="CLU_144855_0_1_5"/>
<dbReference type="RefSeq" id="WP_012169134.1">
    <property type="nucleotide sequence ID" value="NC_009937.1"/>
</dbReference>
<accession>A8IMS7</accession>